<dbReference type="EMBL" id="JABSTQ010011012">
    <property type="protein sequence ID" value="KAG0415895.1"/>
    <property type="molecule type" value="Genomic_DNA"/>
</dbReference>
<gene>
    <name evidence="1" type="ORF">HPB47_006923</name>
</gene>
<proteinExistence type="predicted"/>
<reference evidence="1 2" key="1">
    <citation type="journal article" date="2020" name="Cell">
        <title>Large-Scale Comparative Analyses of Tick Genomes Elucidate Their Genetic Diversity and Vector Capacities.</title>
        <authorList>
            <consortium name="Tick Genome and Microbiome Consortium (TIGMIC)"/>
            <person name="Jia N."/>
            <person name="Wang J."/>
            <person name="Shi W."/>
            <person name="Du L."/>
            <person name="Sun Y."/>
            <person name="Zhan W."/>
            <person name="Jiang J.F."/>
            <person name="Wang Q."/>
            <person name="Zhang B."/>
            <person name="Ji P."/>
            <person name="Bell-Sakyi L."/>
            <person name="Cui X.M."/>
            <person name="Yuan T.T."/>
            <person name="Jiang B.G."/>
            <person name="Yang W.F."/>
            <person name="Lam T.T."/>
            <person name="Chang Q.C."/>
            <person name="Ding S.J."/>
            <person name="Wang X.J."/>
            <person name="Zhu J.G."/>
            <person name="Ruan X.D."/>
            <person name="Zhao L."/>
            <person name="Wei J.T."/>
            <person name="Ye R.Z."/>
            <person name="Que T.C."/>
            <person name="Du C.H."/>
            <person name="Zhou Y.H."/>
            <person name="Cheng J.X."/>
            <person name="Dai P.F."/>
            <person name="Guo W.B."/>
            <person name="Han X.H."/>
            <person name="Huang E.J."/>
            <person name="Li L.F."/>
            <person name="Wei W."/>
            <person name="Gao Y.C."/>
            <person name="Liu J.Z."/>
            <person name="Shao H.Z."/>
            <person name="Wang X."/>
            <person name="Wang C.C."/>
            <person name="Yang T.C."/>
            <person name="Huo Q.B."/>
            <person name="Li W."/>
            <person name="Chen H.Y."/>
            <person name="Chen S.E."/>
            <person name="Zhou L.G."/>
            <person name="Ni X.B."/>
            <person name="Tian J.H."/>
            <person name="Sheng Y."/>
            <person name="Liu T."/>
            <person name="Pan Y.S."/>
            <person name="Xia L.Y."/>
            <person name="Li J."/>
            <person name="Zhao F."/>
            <person name="Cao W.C."/>
        </authorList>
    </citation>
    <scope>NUCLEOTIDE SEQUENCE [LARGE SCALE GENOMIC DNA]</scope>
    <source>
        <strain evidence="1">Iper-2018</strain>
    </source>
</reference>
<organism evidence="1 2">
    <name type="scientific">Ixodes persulcatus</name>
    <name type="common">Taiga tick</name>
    <dbReference type="NCBI Taxonomy" id="34615"/>
    <lineage>
        <taxon>Eukaryota</taxon>
        <taxon>Metazoa</taxon>
        <taxon>Ecdysozoa</taxon>
        <taxon>Arthropoda</taxon>
        <taxon>Chelicerata</taxon>
        <taxon>Arachnida</taxon>
        <taxon>Acari</taxon>
        <taxon>Parasitiformes</taxon>
        <taxon>Ixodida</taxon>
        <taxon>Ixodoidea</taxon>
        <taxon>Ixodidae</taxon>
        <taxon>Ixodinae</taxon>
        <taxon>Ixodes</taxon>
    </lineage>
</organism>
<protein>
    <submittedName>
        <fullName evidence="1">Uncharacterized protein</fullName>
    </submittedName>
</protein>
<sequence>MTSVPAVPEFRDADQCRQHGVEILRPKPRRLGDLSRSSQASPHDLRMPAEGAASSSPSTSHLKALHRDMVGGSAPSLSKFSGRELSLCPTPSKVLPRFLATVASERRHRGRRQPRCPSDRPQQSPARTEDHDEGFPLDANFSGYRDFASNTDCGSLSKSSSDGDPVVCRRKPLARLKSRRKNILSFPLNPDDSRFPVRRRDFYAGSSSDENRSSGHASMSDGQSSSYASSVSPPTYIDLVRGHHDPTVPSSKSLHNVPGHLKVVPEDDRVLQQLCSSSSSRLSRRPQAPSSSSRRGYRGNVYELHESSPSANLDDIRQAVEQLAARTQQGSGGGGYSTSTYSSDAEPTVRRLMRHSSLETINTNITSAEEFVWVDNHARLVEMQQVPWNNHDVLRVLQNGRLKDHLRRISMEVVPRLAFLLQRPLVRVAREAQRFSRALGVCGTRQVSGALSVVLAPSLAESCVSACHRAAAIYNSSCDQLRLNKSARAGLQLPVGRFQRWACDVRLAPYVHEYAALYLTAATENLLEELVLHCLPPETMLTSAALEAAISLSGDLWGLFQPFAHLNAGRTATGECGLVERAHVIEARLHSDVSRSDA</sequence>
<name>A0AC60P903_IXOPE</name>
<evidence type="ECO:0000313" key="2">
    <source>
        <dbReference type="Proteomes" id="UP000805193"/>
    </source>
</evidence>
<comment type="caution">
    <text evidence="1">The sequence shown here is derived from an EMBL/GenBank/DDBJ whole genome shotgun (WGS) entry which is preliminary data.</text>
</comment>
<dbReference type="Proteomes" id="UP000805193">
    <property type="component" value="Unassembled WGS sequence"/>
</dbReference>
<evidence type="ECO:0000313" key="1">
    <source>
        <dbReference type="EMBL" id="KAG0415895.1"/>
    </source>
</evidence>
<accession>A0AC60P903</accession>
<keyword evidence="2" id="KW-1185">Reference proteome</keyword>